<protein>
    <submittedName>
        <fullName evidence="2">GNAT family N-acetyltransferase</fullName>
    </submittedName>
</protein>
<organism evidence="2 3">
    <name type="scientific">Anaerotignum lactatifermentans</name>
    <dbReference type="NCBI Taxonomy" id="160404"/>
    <lineage>
        <taxon>Bacteria</taxon>
        <taxon>Bacillati</taxon>
        <taxon>Bacillota</taxon>
        <taxon>Clostridia</taxon>
        <taxon>Lachnospirales</taxon>
        <taxon>Anaerotignaceae</taxon>
        <taxon>Anaerotignum</taxon>
    </lineage>
</organism>
<evidence type="ECO:0000259" key="1">
    <source>
        <dbReference type="PROSITE" id="PS51186"/>
    </source>
</evidence>
<dbReference type="Gene3D" id="3.40.630.30">
    <property type="match status" value="1"/>
</dbReference>
<accession>A0ABS2G9J3</accession>
<evidence type="ECO:0000313" key="3">
    <source>
        <dbReference type="Proteomes" id="UP000729290"/>
    </source>
</evidence>
<dbReference type="Proteomes" id="UP000729290">
    <property type="component" value="Unassembled WGS sequence"/>
</dbReference>
<dbReference type="EMBL" id="JACSNV010000004">
    <property type="protein sequence ID" value="MBM6877287.1"/>
    <property type="molecule type" value="Genomic_DNA"/>
</dbReference>
<evidence type="ECO:0000313" key="2">
    <source>
        <dbReference type="EMBL" id="MBM6877287.1"/>
    </source>
</evidence>
<keyword evidence="3" id="KW-1185">Reference proteome</keyword>
<gene>
    <name evidence="2" type="ORF">H9X83_03810</name>
</gene>
<dbReference type="SUPFAM" id="SSF55729">
    <property type="entry name" value="Acyl-CoA N-acyltransferases (Nat)"/>
    <property type="match status" value="1"/>
</dbReference>
<dbReference type="InterPro" id="IPR000182">
    <property type="entry name" value="GNAT_dom"/>
</dbReference>
<dbReference type="RefSeq" id="WP_205133297.1">
    <property type="nucleotide sequence ID" value="NZ_JACSNT010000005.1"/>
</dbReference>
<comment type="caution">
    <text evidence="2">The sequence shown here is derived from an EMBL/GenBank/DDBJ whole genome shotgun (WGS) entry which is preliminary data.</text>
</comment>
<name>A0ABS2G9J3_9FIRM</name>
<feature type="domain" description="N-acetyltransferase" evidence="1">
    <location>
        <begin position="4"/>
        <end position="168"/>
    </location>
</feature>
<proteinExistence type="predicted"/>
<dbReference type="InterPro" id="IPR016181">
    <property type="entry name" value="Acyl_CoA_acyltransferase"/>
</dbReference>
<dbReference type="PROSITE" id="PS51186">
    <property type="entry name" value="GNAT"/>
    <property type="match status" value="1"/>
</dbReference>
<sequence length="168" mass="18865">MDKYHFRKATTGDFQRIMELIDEAKAFLRAQGVDQWQNGYPNGEAVQGDLAEGTGYVMETERGVDGYACISFDGEPCYADLQGEWLSLQPYVVIHRMAISNDCKGKGAAGAFFGFAKSLCEERQIRSMKVDTDADNKMMQQVLKKFGFTYCGTVCFDNSEKIAFEKLI</sequence>
<dbReference type="Pfam" id="PF00583">
    <property type="entry name" value="Acetyltransf_1"/>
    <property type="match status" value="1"/>
</dbReference>
<reference evidence="2 3" key="1">
    <citation type="journal article" date="2021" name="Sci. Rep.">
        <title>The distribution of antibiotic resistance genes in chicken gut microbiota commensals.</title>
        <authorList>
            <person name="Juricova H."/>
            <person name="Matiasovicova J."/>
            <person name="Kubasova T."/>
            <person name="Cejkova D."/>
            <person name="Rychlik I."/>
        </authorList>
    </citation>
    <scope>NUCLEOTIDE SEQUENCE [LARGE SCALE GENOMIC DNA]</scope>
    <source>
        <strain evidence="2 3">An431b</strain>
    </source>
</reference>